<comment type="caution">
    <text evidence="2">The sequence shown here is derived from an EMBL/GenBank/DDBJ whole genome shotgun (WGS) entry which is preliminary data.</text>
</comment>
<evidence type="ECO:0000313" key="2">
    <source>
        <dbReference type="EMBL" id="GBF87572.1"/>
    </source>
</evidence>
<dbReference type="InParanoid" id="A0A2V0NME4"/>
<protein>
    <submittedName>
        <fullName evidence="2">Uncharacterized protein</fullName>
    </submittedName>
</protein>
<evidence type="ECO:0000313" key="3">
    <source>
        <dbReference type="Proteomes" id="UP000247498"/>
    </source>
</evidence>
<feature type="compositionally biased region" description="Gly residues" evidence="1">
    <location>
        <begin position="361"/>
        <end position="370"/>
    </location>
</feature>
<feature type="compositionally biased region" description="Low complexity" evidence="1">
    <location>
        <begin position="344"/>
        <end position="360"/>
    </location>
</feature>
<dbReference type="EMBL" id="BDRX01000001">
    <property type="protein sequence ID" value="GBF87572.1"/>
    <property type="molecule type" value="Genomic_DNA"/>
</dbReference>
<dbReference type="AlphaFoldDB" id="A0A2V0NME4"/>
<evidence type="ECO:0000256" key="1">
    <source>
        <dbReference type="SAM" id="MobiDB-lite"/>
    </source>
</evidence>
<feature type="region of interest" description="Disordered" evidence="1">
    <location>
        <begin position="437"/>
        <end position="474"/>
    </location>
</feature>
<dbReference type="OrthoDB" id="10662675at2759"/>
<keyword evidence="3" id="KW-1185">Reference proteome</keyword>
<organism evidence="2 3">
    <name type="scientific">Raphidocelis subcapitata</name>
    <dbReference type="NCBI Taxonomy" id="307507"/>
    <lineage>
        <taxon>Eukaryota</taxon>
        <taxon>Viridiplantae</taxon>
        <taxon>Chlorophyta</taxon>
        <taxon>core chlorophytes</taxon>
        <taxon>Chlorophyceae</taxon>
        <taxon>CS clade</taxon>
        <taxon>Sphaeropleales</taxon>
        <taxon>Selenastraceae</taxon>
        <taxon>Raphidocelis</taxon>
    </lineage>
</organism>
<proteinExistence type="predicted"/>
<gene>
    <name evidence="2" type="ORF">Rsub_00283</name>
</gene>
<feature type="region of interest" description="Disordered" evidence="1">
    <location>
        <begin position="272"/>
        <end position="373"/>
    </location>
</feature>
<feature type="compositionally biased region" description="Basic and acidic residues" evidence="1">
    <location>
        <begin position="446"/>
        <end position="464"/>
    </location>
</feature>
<dbReference type="Proteomes" id="UP000247498">
    <property type="component" value="Unassembled WGS sequence"/>
</dbReference>
<sequence>MDPHKCSRAPGYMNPCPIVFPPEPYCFCIDSPTYIKCNVDKKTGNVLGLEWGGGSWMQDSWDVRNRKDDIYTGPDYRTDPTAVTDPGVNKVCRQPNGKKNDPVSQEDVVFPVDWPTAGAGPTDEESNRIIALFARVDVNTGDIAELVFLFNWVFQKDPNIPPDPTKDQYYSASCGSGKIYTDTKFFFHKSPLDVSFPGTKKSKGYESVLCGLRAQCQAPLLGKHGGVIKHTRHTSDMKLPILPCWSEQVKDQDRVQFGTVPLGSPAVVPAAAAAVPPRRRDPVPDAAAPADGGAGEAEEADAGGGGGAAAPEADVQPEAQGGPAAGTRIPRRPWGAPPQGGGLAAAEAPPEPGDGAQGPPEAGGGGGGDGVVRAAVLPDAPMELSEALGLVKEQEELAYSSPPSEVDCSETGARSFGPDAFVTARVALDRWGDMPAAGAGAADSMTRVRAERRARQHDGRDGGARRRRRSRRALLQDGEEGAVLESFDDGWEGLGAAAPGGGAAGAAKGASEAPPGAALDPALAVGGPLDGRTFALHAVSSAVVVYALDPASGTPQATHAPRALSSFFLAGGFGVGNQTDYQSPSAAFDKESRRFLLAAVSRGAGAGAPSVLWVGASAEGDPRQAWRLMALPAPGGGGVCGGGHVPVWEEPQLGYDSHGVHLGVTLACAPAPPAAAAAAGRAHRTERRAWLLSFDKGALYDRAGPAELTVAMWDAGAAAAQIGARAAAVTPAVPQSERDVSLAVGGAALAVAVDTAVGSDRLLFYAVTRTSRLAGLSPSSAPDAAPALCLVARGRNYSLPFAESEAAGGEMAQPGAGQEGALDAGRLDRAYSAALHAGRLYVATKAYGRACAPPSAARGAPGCRPAVHVSSWRPLRRGGAPDAAPAPLAPAAAGPGALLEDAGTALAFPALAVSLLGRPVVGYSYSSAEPGANEGSGFPGVAFSRLTPNGAVSGTRLRVTRHGASAIGAPGPGPAAAAAAAAAGRAWGGRSAADVAGGRVYLAVPYAPPGTAGAGAWIAVINEA</sequence>
<dbReference type="STRING" id="307507.A0A2V0NME4"/>
<accession>A0A2V0NME4</accession>
<reference evidence="2 3" key="1">
    <citation type="journal article" date="2018" name="Sci. Rep.">
        <title>Raphidocelis subcapitata (=Pseudokirchneriella subcapitata) provides an insight into genome evolution and environmental adaptations in the Sphaeropleales.</title>
        <authorList>
            <person name="Suzuki S."/>
            <person name="Yamaguchi H."/>
            <person name="Nakajima N."/>
            <person name="Kawachi M."/>
        </authorList>
    </citation>
    <scope>NUCLEOTIDE SEQUENCE [LARGE SCALE GENOMIC DNA]</scope>
    <source>
        <strain evidence="2 3">NIES-35</strain>
    </source>
</reference>
<name>A0A2V0NME4_9CHLO</name>